<feature type="transmembrane region" description="Helical" evidence="5">
    <location>
        <begin position="275"/>
        <end position="295"/>
    </location>
</feature>
<dbReference type="PROSITE" id="PS50850">
    <property type="entry name" value="MFS"/>
    <property type="match status" value="1"/>
</dbReference>
<dbReference type="eggNOG" id="COG2807">
    <property type="taxonomic scope" value="Bacteria"/>
</dbReference>
<evidence type="ECO:0000256" key="3">
    <source>
        <dbReference type="ARBA" id="ARBA00022989"/>
    </source>
</evidence>
<evidence type="ECO:0000256" key="1">
    <source>
        <dbReference type="ARBA" id="ARBA00004651"/>
    </source>
</evidence>
<evidence type="ECO:0000256" key="5">
    <source>
        <dbReference type="SAM" id="Phobius"/>
    </source>
</evidence>
<feature type="transmembrane region" description="Helical" evidence="5">
    <location>
        <begin position="366"/>
        <end position="389"/>
    </location>
</feature>
<dbReference type="Gene3D" id="1.20.1250.20">
    <property type="entry name" value="MFS general substrate transporter like domains"/>
    <property type="match status" value="1"/>
</dbReference>
<name>A0A1H7J3W4_STRJI</name>
<dbReference type="PANTHER" id="PTHR23523:SF2">
    <property type="entry name" value="2-NITROIMIDAZOLE TRANSPORTER"/>
    <property type="match status" value="1"/>
</dbReference>
<dbReference type="InterPro" id="IPR011701">
    <property type="entry name" value="MFS"/>
</dbReference>
<comment type="subcellular location">
    <subcellularLocation>
        <location evidence="1">Cell membrane</location>
        <topology evidence="1">Multi-pass membrane protein</topology>
    </subcellularLocation>
</comment>
<dbReference type="InterPro" id="IPR036259">
    <property type="entry name" value="MFS_trans_sf"/>
</dbReference>
<dbReference type="Proteomes" id="UP000183015">
    <property type="component" value="Unassembled WGS sequence"/>
</dbReference>
<protein>
    <submittedName>
        <fullName evidence="7">MFS transporter, CP family, cyanate transporter</fullName>
    </submittedName>
</protein>
<dbReference type="GO" id="GO:0005886">
    <property type="term" value="C:plasma membrane"/>
    <property type="evidence" value="ECO:0007669"/>
    <property type="project" value="UniProtKB-SubCell"/>
</dbReference>
<dbReference type="RefSeq" id="WP_052439120.1">
    <property type="nucleotide sequence ID" value="NZ_BBPN01000032.1"/>
</dbReference>
<feature type="transmembrane region" description="Helical" evidence="5">
    <location>
        <begin position="332"/>
        <end position="354"/>
    </location>
</feature>
<proteinExistence type="predicted"/>
<sequence>MSRSVLDTPVSYASAPSATSRLGRALAHPATALVGILLVSLNMRAAVSAVSPLLGDITGRYGLSSTAGGLLTTIPVLMMGSVAPLAARLNRKVGPERVVALALVTLVAGIVLRVLPGVAALFAGSLVLGAAIALLNVTMPGLVKRDFPERAAAMTGVYTTSMIVGATLAAALSVPLEHAFGGWGGSLASWSVLAAFAFLAWLPQLAAAKRPAPAANAASSATATDPTTAPAKPAGLWKHPLAWQLAVFMGVQSLLSYTLIAWLPTILTTQGMDRGTAGAVFAVSSLVQIPAAFFVPLAAGRTTNQRALVALMVGSMATGVAGLLIAPTAAAWLWAILIGVAQGGGFGLAMAMIVLRSGSAQVAAQLSGMSQLVGYFIAAVGPVGFGALHQATGGWVLPLAMLLGCCAIGLTAGLGAGRRLVLSA</sequence>
<feature type="transmembrane region" description="Helical" evidence="5">
    <location>
        <begin position="121"/>
        <end position="143"/>
    </location>
</feature>
<dbReference type="OrthoDB" id="5317164at2"/>
<accession>A0A1H7J3W4</accession>
<keyword evidence="4 5" id="KW-0472">Membrane</keyword>
<dbReference type="InterPro" id="IPR020846">
    <property type="entry name" value="MFS_dom"/>
</dbReference>
<dbReference type="Pfam" id="PF07690">
    <property type="entry name" value="MFS_1"/>
    <property type="match status" value="1"/>
</dbReference>
<reference evidence="8" key="1">
    <citation type="submission" date="2016-10" db="EMBL/GenBank/DDBJ databases">
        <authorList>
            <person name="Varghese N."/>
        </authorList>
    </citation>
    <scope>NUCLEOTIDE SEQUENCE [LARGE SCALE GENOMIC DNA]</scope>
    <source>
        <strain evidence="8">DSM 45096 / BCRC 16803 / CGMCC 4.1857 / CIP 109030 / JCM 12277 / KCTC 19219 / NBRC 100920 / 33214</strain>
    </source>
</reference>
<feature type="transmembrane region" description="Helical" evidence="5">
    <location>
        <begin position="241"/>
        <end position="263"/>
    </location>
</feature>
<dbReference type="GO" id="GO:0022857">
    <property type="term" value="F:transmembrane transporter activity"/>
    <property type="evidence" value="ECO:0007669"/>
    <property type="project" value="InterPro"/>
</dbReference>
<evidence type="ECO:0000256" key="2">
    <source>
        <dbReference type="ARBA" id="ARBA00022692"/>
    </source>
</evidence>
<feature type="transmembrane region" description="Helical" evidence="5">
    <location>
        <begin position="67"/>
        <end position="86"/>
    </location>
</feature>
<feature type="transmembrane region" description="Helical" evidence="5">
    <location>
        <begin position="98"/>
        <end position="115"/>
    </location>
</feature>
<dbReference type="SUPFAM" id="SSF103473">
    <property type="entry name" value="MFS general substrate transporter"/>
    <property type="match status" value="1"/>
</dbReference>
<feature type="transmembrane region" description="Helical" evidence="5">
    <location>
        <begin position="155"/>
        <end position="174"/>
    </location>
</feature>
<dbReference type="InterPro" id="IPR052524">
    <property type="entry name" value="MFS_Cyanate_Porter"/>
</dbReference>
<feature type="transmembrane region" description="Helical" evidence="5">
    <location>
        <begin position="26"/>
        <end position="47"/>
    </location>
</feature>
<feature type="transmembrane region" description="Helical" evidence="5">
    <location>
        <begin position="180"/>
        <end position="202"/>
    </location>
</feature>
<feature type="transmembrane region" description="Helical" evidence="5">
    <location>
        <begin position="307"/>
        <end position="326"/>
    </location>
</feature>
<dbReference type="EMBL" id="FOAZ01000003">
    <property type="protein sequence ID" value="SEK69276.1"/>
    <property type="molecule type" value="Genomic_DNA"/>
</dbReference>
<dbReference type="PANTHER" id="PTHR23523">
    <property type="match status" value="1"/>
</dbReference>
<keyword evidence="2 5" id="KW-0812">Transmembrane</keyword>
<evidence type="ECO:0000313" key="7">
    <source>
        <dbReference type="EMBL" id="SEK69276.1"/>
    </source>
</evidence>
<keyword evidence="3 5" id="KW-1133">Transmembrane helix</keyword>
<evidence type="ECO:0000256" key="4">
    <source>
        <dbReference type="ARBA" id="ARBA00023136"/>
    </source>
</evidence>
<dbReference type="AlphaFoldDB" id="A0A1H7J3W4"/>
<feature type="domain" description="Major facilitator superfamily (MFS) profile" evidence="6">
    <location>
        <begin position="28"/>
        <end position="424"/>
    </location>
</feature>
<feature type="transmembrane region" description="Helical" evidence="5">
    <location>
        <begin position="395"/>
        <end position="416"/>
    </location>
</feature>
<dbReference type="STRING" id="235985.SAMN05414137_103134"/>
<keyword evidence="8" id="KW-1185">Reference proteome</keyword>
<evidence type="ECO:0000313" key="8">
    <source>
        <dbReference type="Proteomes" id="UP000183015"/>
    </source>
</evidence>
<dbReference type="CDD" id="cd17339">
    <property type="entry name" value="MFS_NIMT_CynX_like"/>
    <property type="match status" value="1"/>
</dbReference>
<evidence type="ECO:0000259" key="6">
    <source>
        <dbReference type="PROSITE" id="PS50850"/>
    </source>
</evidence>
<gene>
    <name evidence="7" type="ORF">SAMN05414137_103134</name>
</gene>
<organism evidence="7 8">
    <name type="scientific">Streptacidiphilus jiangxiensis</name>
    <dbReference type="NCBI Taxonomy" id="235985"/>
    <lineage>
        <taxon>Bacteria</taxon>
        <taxon>Bacillati</taxon>
        <taxon>Actinomycetota</taxon>
        <taxon>Actinomycetes</taxon>
        <taxon>Kitasatosporales</taxon>
        <taxon>Streptomycetaceae</taxon>
        <taxon>Streptacidiphilus</taxon>
    </lineage>
</organism>